<dbReference type="EMBL" id="BLLK01000047">
    <property type="protein sequence ID" value="GFH54519.1"/>
    <property type="molecule type" value="Genomic_DNA"/>
</dbReference>
<name>A0AAD3CYX0_9STRA</name>
<sequence>MIYSRKSILFITALASKFAGSQTFAFSPAFSTSLRKANFASFSQHENRLPSRLLSRSRNFSTTLADSHSSSILSNSLLLVNSMLELR</sequence>
<evidence type="ECO:0000313" key="2">
    <source>
        <dbReference type="Proteomes" id="UP001054902"/>
    </source>
</evidence>
<organism evidence="1 2">
    <name type="scientific">Chaetoceros tenuissimus</name>
    <dbReference type="NCBI Taxonomy" id="426638"/>
    <lineage>
        <taxon>Eukaryota</taxon>
        <taxon>Sar</taxon>
        <taxon>Stramenopiles</taxon>
        <taxon>Ochrophyta</taxon>
        <taxon>Bacillariophyta</taxon>
        <taxon>Coscinodiscophyceae</taxon>
        <taxon>Chaetocerotophycidae</taxon>
        <taxon>Chaetocerotales</taxon>
        <taxon>Chaetocerotaceae</taxon>
        <taxon>Chaetoceros</taxon>
    </lineage>
</organism>
<dbReference type="Proteomes" id="UP001054902">
    <property type="component" value="Unassembled WGS sequence"/>
</dbReference>
<evidence type="ECO:0000313" key="1">
    <source>
        <dbReference type="EMBL" id="GFH54519.1"/>
    </source>
</evidence>
<gene>
    <name evidence="1" type="ORF">CTEN210_10995</name>
</gene>
<keyword evidence="2" id="KW-1185">Reference proteome</keyword>
<proteinExistence type="predicted"/>
<reference evidence="1 2" key="1">
    <citation type="journal article" date="2021" name="Sci. Rep.">
        <title>The genome of the diatom Chaetoceros tenuissimus carries an ancient integrated fragment of an extant virus.</title>
        <authorList>
            <person name="Hongo Y."/>
            <person name="Kimura K."/>
            <person name="Takaki Y."/>
            <person name="Yoshida Y."/>
            <person name="Baba S."/>
            <person name="Kobayashi G."/>
            <person name="Nagasaki K."/>
            <person name="Hano T."/>
            <person name="Tomaru Y."/>
        </authorList>
    </citation>
    <scope>NUCLEOTIDE SEQUENCE [LARGE SCALE GENOMIC DNA]</scope>
    <source>
        <strain evidence="1 2">NIES-3715</strain>
    </source>
</reference>
<protein>
    <submittedName>
        <fullName evidence="1">Uncharacterized protein</fullName>
    </submittedName>
</protein>
<comment type="caution">
    <text evidence="1">The sequence shown here is derived from an EMBL/GenBank/DDBJ whole genome shotgun (WGS) entry which is preliminary data.</text>
</comment>
<dbReference type="AlphaFoldDB" id="A0AAD3CYX0"/>
<accession>A0AAD3CYX0</accession>